<evidence type="ECO:0000256" key="8">
    <source>
        <dbReference type="ARBA" id="ARBA00049120"/>
    </source>
</evidence>
<dbReference type="PROSITE" id="PS00093">
    <property type="entry name" value="N4_MTASE"/>
    <property type="match status" value="1"/>
</dbReference>
<dbReference type="EC" id="2.1.1.113" evidence="2"/>
<name>A0A073CJN0_PLAA1</name>
<keyword evidence="6" id="KW-0680">Restriction system</keyword>
<protein>
    <recommendedName>
        <fullName evidence="2">site-specific DNA-methyltransferase (cytosine-N(4)-specific)</fullName>
        <ecNumber evidence="2">2.1.1.113</ecNumber>
    </recommendedName>
</protein>
<evidence type="ECO:0000313" key="11">
    <source>
        <dbReference type="Proteomes" id="UP000027395"/>
    </source>
</evidence>
<dbReference type="STRING" id="388467.A19Y_3771"/>
<sequence length="415" mass="47846">MANRLFLDNRLREKFLSQNVKEFNISLPQDILDIEDKTRSNLFNWRGQFAPQLVENLIFAYAPKTATILDPFLGSGTVVYEAGCLGLKAFGCELNPAAWILSRTYQLINLTQQKREQIITSVTQKLEIILEISNFFDIQYHQPLTIEEFQQNLSELYDQLEDFESIIVHGLVILLDISENHNLTREQIYHTACKLYQLIRELPYSEAKINPVLGDARQLPLEDDCINFVITSPPYINVFNYHQNYRCSAEILGWDLLKIAKSEIGSNRANRGNRFLTVIQYCLDLVAVLQELQRVCQKETRIIFVVGYQSTVLGVPFYNSEIIVELVKQSGVFDSVLTQKRQFKNKFGQIIREDLLHLVNKKVSISVQNWDIIARQVAEQVLTQGLDVVSEKNESFLRDAINKVYSLTPSPYLQQ</sequence>
<evidence type="ECO:0000259" key="9">
    <source>
        <dbReference type="Pfam" id="PF01555"/>
    </source>
</evidence>
<dbReference type="GO" id="GO:0015667">
    <property type="term" value="F:site-specific DNA-methyltransferase (cytosine-N4-specific) activity"/>
    <property type="evidence" value="ECO:0007669"/>
    <property type="project" value="UniProtKB-EC"/>
</dbReference>
<dbReference type="EMBL" id="CM002803">
    <property type="protein sequence ID" value="KEI68509.1"/>
    <property type="molecule type" value="Genomic_DNA"/>
</dbReference>
<comment type="similarity">
    <text evidence="1">Belongs to the N(4)/N(6)-methyltransferase family. N(4) subfamily.</text>
</comment>
<keyword evidence="7" id="KW-0238">DNA-binding</keyword>
<dbReference type="AlphaFoldDB" id="A0A073CJN0"/>
<proteinExistence type="inferred from homology"/>
<evidence type="ECO:0000256" key="6">
    <source>
        <dbReference type="ARBA" id="ARBA00022747"/>
    </source>
</evidence>
<evidence type="ECO:0000256" key="1">
    <source>
        <dbReference type="ARBA" id="ARBA00010203"/>
    </source>
</evidence>
<gene>
    <name evidence="10" type="ORF">A19Y_3771</name>
</gene>
<accession>A0A073CJN0</accession>
<dbReference type="SUPFAM" id="SSF53335">
    <property type="entry name" value="S-adenosyl-L-methionine-dependent methyltransferases"/>
    <property type="match status" value="1"/>
</dbReference>
<dbReference type="RefSeq" id="WP_042155957.1">
    <property type="nucleotide sequence ID" value="NZ_CM002803.1"/>
</dbReference>
<dbReference type="HOGENOM" id="CLU_058365_0_0_3"/>
<evidence type="ECO:0000256" key="3">
    <source>
        <dbReference type="ARBA" id="ARBA00022603"/>
    </source>
</evidence>
<organism evidence="10 11">
    <name type="scientific">Planktothrix agardhii (strain NIVA-CYA 126/8)</name>
    <dbReference type="NCBI Taxonomy" id="388467"/>
    <lineage>
        <taxon>Bacteria</taxon>
        <taxon>Bacillati</taxon>
        <taxon>Cyanobacteriota</taxon>
        <taxon>Cyanophyceae</taxon>
        <taxon>Oscillatoriophycideae</taxon>
        <taxon>Oscillatoriales</taxon>
        <taxon>Microcoleaceae</taxon>
        <taxon>Planktothrix</taxon>
    </lineage>
</organism>
<keyword evidence="5" id="KW-0949">S-adenosyl-L-methionine</keyword>
<dbReference type="Proteomes" id="UP000027395">
    <property type="component" value="Chromosome"/>
</dbReference>
<comment type="catalytic activity">
    <reaction evidence="8">
        <text>a 2'-deoxycytidine in DNA + S-adenosyl-L-methionine = an N(4)-methyl-2'-deoxycytidine in DNA + S-adenosyl-L-homocysteine + H(+)</text>
        <dbReference type="Rhea" id="RHEA:16857"/>
        <dbReference type="Rhea" id="RHEA-COMP:11369"/>
        <dbReference type="Rhea" id="RHEA-COMP:13674"/>
        <dbReference type="ChEBI" id="CHEBI:15378"/>
        <dbReference type="ChEBI" id="CHEBI:57856"/>
        <dbReference type="ChEBI" id="CHEBI:59789"/>
        <dbReference type="ChEBI" id="CHEBI:85452"/>
        <dbReference type="ChEBI" id="CHEBI:137933"/>
        <dbReference type="EC" id="2.1.1.113"/>
    </reaction>
</comment>
<evidence type="ECO:0000256" key="2">
    <source>
        <dbReference type="ARBA" id="ARBA00012185"/>
    </source>
</evidence>
<dbReference type="GO" id="GO:0008170">
    <property type="term" value="F:N-methyltransferase activity"/>
    <property type="evidence" value="ECO:0007669"/>
    <property type="project" value="InterPro"/>
</dbReference>
<dbReference type="InterPro" id="IPR002941">
    <property type="entry name" value="DNA_methylase_N4/N6"/>
</dbReference>
<dbReference type="InterPro" id="IPR017985">
    <property type="entry name" value="MeTrfase_CN4_CS"/>
</dbReference>
<dbReference type="InterPro" id="IPR029063">
    <property type="entry name" value="SAM-dependent_MTases_sf"/>
</dbReference>
<dbReference type="GeneID" id="77289864"/>
<feature type="domain" description="DNA methylase N-4/N-6" evidence="9">
    <location>
        <begin position="35"/>
        <end position="96"/>
    </location>
</feature>
<dbReference type="Pfam" id="PF01555">
    <property type="entry name" value="N6_N4_Mtase"/>
    <property type="match status" value="1"/>
</dbReference>
<dbReference type="Gene3D" id="3.40.50.150">
    <property type="entry name" value="Vaccinia Virus protein VP39"/>
    <property type="match status" value="2"/>
</dbReference>
<evidence type="ECO:0000313" key="10">
    <source>
        <dbReference type="EMBL" id="KEI68509.1"/>
    </source>
</evidence>
<dbReference type="eggNOG" id="COG0863">
    <property type="taxonomic scope" value="Bacteria"/>
</dbReference>
<keyword evidence="11" id="KW-1185">Reference proteome</keyword>
<evidence type="ECO:0000256" key="4">
    <source>
        <dbReference type="ARBA" id="ARBA00022679"/>
    </source>
</evidence>
<keyword evidence="4 10" id="KW-0808">Transferase</keyword>
<dbReference type="PATRIC" id="fig|388467.6.peg.3720"/>
<dbReference type="GO" id="GO:0032259">
    <property type="term" value="P:methylation"/>
    <property type="evidence" value="ECO:0007669"/>
    <property type="project" value="UniProtKB-KW"/>
</dbReference>
<dbReference type="GO" id="GO:0009307">
    <property type="term" value="P:DNA restriction-modification system"/>
    <property type="evidence" value="ECO:0007669"/>
    <property type="project" value="UniProtKB-KW"/>
</dbReference>
<evidence type="ECO:0000256" key="7">
    <source>
        <dbReference type="ARBA" id="ARBA00023125"/>
    </source>
</evidence>
<dbReference type="GO" id="GO:0003677">
    <property type="term" value="F:DNA binding"/>
    <property type="evidence" value="ECO:0007669"/>
    <property type="project" value="UniProtKB-KW"/>
</dbReference>
<reference evidence="10 11" key="1">
    <citation type="journal article" date="2014" name="Appl. Environ. Microbiol.">
        <title>Elucidation of insertion elements encoded on plasmids and in vitro construction of shuttle vectors from the toxic cyanobacterium Planktothrix.</title>
        <authorList>
            <person name="Christiansen G."/>
            <person name="Goesmann A."/>
            <person name="Kurmayer R."/>
        </authorList>
    </citation>
    <scope>NUCLEOTIDE SEQUENCE [LARGE SCALE GENOMIC DNA]</scope>
    <source>
        <strain evidence="10 11">NIVA-CYA 126/8</strain>
    </source>
</reference>
<keyword evidence="3 10" id="KW-0489">Methyltransferase</keyword>
<evidence type="ECO:0000256" key="5">
    <source>
        <dbReference type="ARBA" id="ARBA00022691"/>
    </source>
</evidence>